<keyword evidence="3" id="KW-1185">Reference proteome</keyword>
<dbReference type="EMBL" id="JAIZPD010000003">
    <property type="protein sequence ID" value="KAH0965784.1"/>
    <property type="molecule type" value="Genomic_DNA"/>
</dbReference>
<evidence type="ECO:0000256" key="1">
    <source>
        <dbReference type="SAM" id="MobiDB-lite"/>
    </source>
</evidence>
<sequence>MASTISELARELGRGCVSGWAEAVGATAAVLVSLLGPPSAAAGVIEWEQPMLFDEELSRPIETKQLTAQYSFQGPIDQGKSVPLDFRQSTTWNEDNKGGSGGIHPRGISRRVVASLLSISDSSRPSEDGTGN</sequence>
<protein>
    <submittedName>
        <fullName evidence="2">Uncharacterized protein</fullName>
    </submittedName>
</protein>
<dbReference type="GeneID" id="68352929"/>
<dbReference type="Proteomes" id="UP000824596">
    <property type="component" value="Unassembled WGS sequence"/>
</dbReference>
<evidence type="ECO:0000313" key="3">
    <source>
        <dbReference type="Proteomes" id="UP000824596"/>
    </source>
</evidence>
<dbReference type="RefSeq" id="XP_044723297.1">
    <property type="nucleotide sequence ID" value="XM_044862271.1"/>
</dbReference>
<name>A0A9P8N2S2_9HYPO</name>
<feature type="region of interest" description="Disordered" evidence="1">
    <location>
        <begin position="88"/>
        <end position="107"/>
    </location>
</feature>
<proteinExistence type="predicted"/>
<accession>A0A9P8N2S2</accession>
<gene>
    <name evidence="2" type="ORF">HRG_03800</name>
</gene>
<comment type="caution">
    <text evidence="2">The sequence shown here is derived from an EMBL/GenBank/DDBJ whole genome shotgun (WGS) entry which is preliminary data.</text>
</comment>
<organism evidence="2 3">
    <name type="scientific">Hirsutella rhossiliensis</name>
    <dbReference type="NCBI Taxonomy" id="111463"/>
    <lineage>
        <taxon>Eukaryota</taxon>
        <taxon>Fungi</taxon>
        <taxon>Dikarya</taxon>
        <taxon>Ascomycota</taxon>
        <taxon>Pezizomycotina</taxon>
        <taxon>Sordariomycetes</taxon>
        <taxon>Hypocreomycetidae</taxon>
        <taxon>Hypocreales</taxon>
        <taxon>Ophiocordycipitaceae</taxon>
        <taxon>Hirsutella</taxon>
    </lineage>
</organism>
<reference evidence="2" key="1">
    <citation type="submission" date="2021-09" db="EMBL/GenBank/DDBJ databases">
        <title>A high-quality genome of the endoparasitic fungus Hirsutella rhossiliensis with a comparison of Hirsutella genomes reveals transposable elements contributing to genome size variation.</title>
        <authorList>
            <person name="Lin R."/>
            <person name="Jiao Y."/>
            <person name="Sun X."/>
            <person name="Ling J."/>
            <person name="Xie B."/>
            <person name="Cheng X."/>
        </authorList>
    </citation>
    <scope>NUCLEOTIDE SEQUENCE</scope>
    <source>
        <strain evidence="2">HR02</strain>
    </source>
</reference>
<dbReference type="AlphaFoldDB" id="A0A9P8N2S2"/>
<evidence type="ECO:0000313" key="2">
    <source>
        <dbReference type="EMBL" id="KAH0965784.1"/>
    </source>
</evidence>